<dbReference type="PANTHER" id="PTHR36699">
    <property type="entry name" value="LD-TRANSPEPTIDASE"/>
    <property type="match status" value="1"/>
</dbReference>
<dbReference type="AlphaFoldDB" id="A0A2P8FG35"/>
<dbReference type="GO" id="GO:0004180">
    <property type="term" value="F:carboxypeptidase activity"/>
    <property type="evidence" value="ECO:0007669"/>
    <property type="project" value="UniProtKB-ARBA"/>
</dbReference>
<dbReference type="Proteomes" id="UP000240418">
    <property type="component" value="Unassembled WGS sequence"/>
</dbReference>
<evidence type="ECO:0000256" key="5">
    <source>
        <dbReference type="ARBA" id="ARBA00022984"/>
    </source>
</evidence>
<dbReference type="PROSITE" id="PS52029">
    <property type="entry name" value="LD_TPASE"/>
    <property type="match status" value="1"/>
</dbReference>
<dbReference type="CDD" id="cd16913">
    <property type="entry name" value="YkuD_like"/>
    <property type="match status" value="1"/>
</dbReference>
<dbReference type="OrthoDB" id="9809748at2"/>
<evidence type="ECO:0000256" key="7">
    <source>
        <dbReference type="PROSITE-ProRule" id="PRU01373"/>
    </source>
</evidence>
<keyword evidence="6 7" id="KW-0961">Cell wall biogenesis/degradation</keyword>
<keyword evidence="3" id="KW-0808">Transferase</keyword>
<evidence type="ECO:0000313" key="9">
    <source>
        <dbReference type="EMBL" id="PSL20680.1"/>
    </source>
</evidence>
<dbReference type="RefSeq" id="WP_106607868.1">
    <property type="nucleotide sequence ID" value="NZ_PYGJ01000003.1"/>
</dbReference>
<feature type="domain" description="L,D-TPase catalytic" evidence="8">
    <location>
        <begin position="65"/>
        <end position="195"/>
    </location>
</feature>
<name>A0A2P8FG35_9RHOB</name>
<accession>A0A2P8FG35</accession>
<dbReference type="InterPro" id="IPR038063">
    <property type="entry name" value="Transpep_catalytic_dom"/>
</dbReference>
<dbReference type="GO" id="GO:0071555">
    <property type="term" value="P:cell wall organization"/>
    <property type="evidence" value="ECO:0007669"/>
    <property type="project" value="UniProtKB-UniRule"/>
</dbReference>
<dbReference type="GO" id="GO:0009252">
    <property type="term" value="P:peptidoglycan biosynthetic process"/>
    <property type="evidence" value="ECO:0007669"/>
    <property type="project" value="UniProtKB-UniPathway"/>
</dbReference>
<evidence type="ECO:0000256" key="1">
    <source>
        <dbReference type="ARBA" id="ARBA00004752"/>
    </source>
</evidence>
<comment type="similarity">
    <text evidence="2">Belongs to the YkuD family.</text>
</comment>
<dbReference type="GO" id="GO:0008360">
    <property type="term" value="P:regulation of cell shape"/>
    <property type="evidence" value="ECO:0007669"/>
    <property type="project" value="UniProtKB-UniRule"/>
</dbReference>
<evidence type="ECO:0000313" key="10">
    <source>
        <dbReference type="Proteomes" id="UP000240418"/>
    </source>
</evidence>
<gene>
    <name evidence="9" type="ORF">CLV88_103328</name>
</gene>
<protein>
    <recommendedName>
        <fullName evidence="8">L,D-TPase catalytic domain-containing protein</fullName>
    </recommendedName>
</protein>
<comment type="caution">
    <text evidence="9">The sequence shown here is derived from an EMBL/GenBank/DDBJ whole genome shotgun (WGS) entry which is preliminary data.</text>
</comment>
<evidence type="ECO:0000259" key="8">
    <source>
        <dbReference type="PROSITE" id="PS52029"/>
    </source>
</evidence>
<dbReference type="GO" id="GO:0016740">
    <property type="term" value="F:transferase activity"/>
    <property type="evidence" value="ECO:0007669"/>
    <property type="project" value="UniProtKB-KW"/>
</dbReference>
<dbReference type="UniPathway" id="UPA00219"/>
<keyword evidence="10" id="KW-1185">Reference proteome</keyword>
<evidence type="ECO:0000256" key="6">
    <source>
        <dbReference type="ARBA" id="ARBA00023316"/>
    </source>
</evidence>
<keyword evidence="4 7" id="KW-0133">Cell shape</keyword>
<dbReference type="EMBL" id="PYGJ01000003">
    <property type="protein sequence ID" value="PSL20680.1"/>
    <property type="molecule type" value="Genomic_DNA"/>
</dbReference>
<evidence type="ECO:0000256" key="4">
    <source>
        <dbReference type="ARBA" id="ARBA00022960"/>
    </source>
</evidence>
<comment type="pathway">
    <text evidence="1 7">Cell wall biogenesis; peptidoglycan biosynthesis.</text>
</comment>
<dbReference type="InterPro" id="IPR005490">
    <property type="entry name" value="LD_TPept_cat_dom"/>
</dbReference>
<sequence>MRWLLRFLVFLGLAIGGAFILRDHLPPQITEPLRPRANIAEVRAFQTPRLSTALSAQNLRIGAPVYIRIFKETSELELWVDAGDRFQLFRSYDICNYSGTLGPKLAEDDHQSPEGFYRVAKSALNPNSRFHLSFNLGFPNSFDRAQGRTGSYLMVHGNCVSVGCYAMTDAGIEEIYILVEAALNGGQAHVPVHAFPFRMTSERMAQAKTHQWFDFWQSLAPAYARFEATGIPPQISVTDGRYLVATR</sequence>
<reference evidence="9 10" key="1">
    <citation type="submission" date="2018-03" db="EMBL/GenBank/DDBJ databases">
        <title>Genomic Encyclopedia of Archaeal and Bacterial Type Strains, Phase II (KMG-II): from individual species to whole genera.</title>
        <authorList>
            <person name="Goeker M."/>
        </authorList>
    </citation>
    <scope>NUCLEOTIDE SEQUENCE [LARGE SCALE GENOMIC DNA]</scope>
    <source>
        <strain evidence="9 10">DSM 100673</strain>
    </source>
</reference>
<dbReference type="Pfam" id="PF03734">
    <property type="entry name" value="YkuD"/>
    <property type="match status" value="1"/>
</dbReference>
<proteinExistence type="inferred from homology"/>
<dbReference type="SUPFAM" id="SSF141523">
    <property type="entry name" value="L,D-transpeptidase catalytic domain-like"/>
    <property type="match status" value="1"/>
</dbReference>
<keyword evidence="5 7" id="KW-0573">Peptidoglycan synthesis</keyword>
<feature type="active site" description="Nucleophile" evidence="7">
    <location>
        <position position="164"/>
    </location>
</feature>
<organism evidence="9 10">
    <name type="scientific">Shimia abyssi</name>
    <dbReference type="NCBI Taxonomy" id="1662395"/>
    <lineage>
        <taxon>Bacteria</taxon>
        <taxon>Pseudomonadati</taxon>
        <taxon>Pseudomonadota</taxon>
        <taxon>Alphaproteobacteria</taxon>
        <taxon>Rhodobacterales</taxon>
        <taxon>Roseobacteraceae</taxon>
    </lineage>
</organism>
<evidence type="ECO:0000256" key="3">
    <source>
        <dbReference type="ARBA" id="ARBA00022679"/>
    </source>
</evidence>
<evidence type="ECO:0000256" key="2">
    <source>
        <dbReference type="ARBA" id="ARBA00005992"/>
    </source>
</evidence>
<feature type="active site" description="Proton donor/acceptor" evidence="7">
    <location>
        <position position="156"/>
    </location>
</feature>
<dbReference type="PANTHER" id="PTHR36699:SF1">
    <property type="entry name" value="L,D-TRANSPEPTIDASE YAFK-RELATED"/>
    <property type="match status" value="1"/>
</dbReference>